<feature type="signal peptide" evidence="2">
    <location>
        <begin position="1"/>
        <end position="28"/>
    </location>
</feature>
<dbReference type="Proteomes" id="UP000177190">
    <property type="component" value="Unassembled WGS sequence"/>
</dbReference>
<feature type="transmembrane region" description="Helical" evidence="1">
    <location>
        <begin position="481"/>
        <end position="504"/>
    </location>
</feature>
<evidence type="ECO:0000313" key="4">
    <source>
        <dbReference type="EMBL" id="OGZ65266.1"/>
    </source>
</evidence>
<keyword evidence="1" id="KW-1133">Transmembrane helix</keyword>
<evidence type="ECO:0000259" key="3">
    <source>
        <dbReference type="PROSITE" id="PS50853"/>
    </source>
</evidence>
<sequence>MKNTILKISFLVLISAVIFFASGQAVLAATIPQVQTNSAGNVQNNSATLNGYVGSLGNDSYTNVWFQWGITTSYGNNTNQQTINYPETFSFLIYNLSPSTTFHYRAVAQNSYGTVYGSDVVFTTGQSGGQQVTANAGPDLYVNSGQSVTLQGSGYDNSGYSINYNWSCVGGTLSSSSIAQPTYTPPYVSGQGTYTCTLTVTNNYGNSNSDIVTIYVNYNNQQVGGINAQTNSATNVSNYQATLNGYFGAPYLNASANVWFQWGTTTSYGNNTNQQSLYNSGSFSQNITGLLQNTTYHFRAVAQSNNATVYGSDTTFYTGSGSGSGYLIVGKKVINLTAGNLNWQTSVNAKPGDILSFAITLQAPSQDVHNIFVQDILPANLLYKDNLTINASLNNIGNPASGINVGTLSAGQVEVISYQVQVASSPNFAYGLSNLTSTANITSQESGTQTAIATVLINNSSVQGITTIPTGLTNNLLEDSFFLPLLIVLISVWLYFSGSAYKFADWMKGQTSKKLNK</sequence>
<keyword evidence="2" id="KW-0732">Signal</keyword>
<evidence type="ECO:0000313" key="5">
    <source>
        <dbReference type="Proteomes" id="UP000177190"/>
    </source>
</evidence>
<protein>
    <recommendedName>
        <fullName evidence="3">Fibronectin type-III domain-containing protein</fullName>
    </recommendedName>
</protein>
<dbReference type="CDD" id="cd00146">
    <property type="entry name" value="PKD"/>
    <property type="match status" value="1"/>
</dbReference>
<feature type="chain" id="PRO_5009583159" description="Fibronectin type-III domain-containing protein" evidence="2">
    <location>
        <begin position="29"/>
        <end position="517"/>
    </location>
</feature>
<organism evidence="4 5">
    <name type="scientific">Candidatus Staskawiczbacteria bacterium RIFCSPHIGHO2_01_FULL_36_16</name>
    <dbReference type="NCBI Taxonomy" id="1802200"/>
    <lineage>
        <taxon>Bacteria</taxon>
        <taxon>Candidatus Staskawicziibacteriota</taxon>
    </lineage>
</organism>
<dbReference type="InterPro" id="IPR013783">
    <property type="entry name" value="Ig-like_fold"/>
</dbReference>
<dbReference type="SMART" id="SM00089">
    <property type="entry name" value="PKD"/>
    <property type="match status" value="1"/>
</dbReference>
<keyword evidence="1" id="KW-0812">Transmembrane</keyword>
<dbReference type="Pfam" id="PF22352">
    <property type="entry name" value="K319L-like_PKD"/>
    <property type="match status" value="1"/>
</dbReference>
<dbReference type="InterPro" id="IPR003961">
    <property type="entry name" value="FN3_dom"/>
</dbReference>
<dbReference type="SUPFAM" id="SSF49299">
    <property type="entry name" value="PKD domain"/>
    <property type="match status" value="1"/>
</dbReference>
<name>A0A1G2HRU3_9BACT</name>
<gene>
    <name evidence="4" type="ORF">A2812_00185</name>
</gene>
<reference evidence="4 5" key="1">
    <citation type="journal article" date="2016" name="Nat. Commun.">
        <title>Thousands of microbial genomes shed light on interconnected biogeochemical processes in an aquifer system.</title>
        <authorList>
            <person name="Anantharaman K."/>
            <person name="Brown C.T."/>
            <person name="Hug L.A."/>
            <person name="Sharon I."/>
            <person name="Castelle C.J."/>
            <person name="Probst A.J."/>
            <person name="Thomas B.C."/>
            <person name="Singh A."/>
            <person name="Wilkins M.J."/>
            <person name="Karaoz U."/>
            <person name="Brodie E.L."/>
            <person name="Williams K.H."/>
            <person name="Hubbard S.S."/>
            <person name="Banfield J.F."/>
        </authorList>
    </citation>
    <scope>NUCLEOTIDE SEQUENCE [LARGE SCALE GENOMIC DNA]</scope>
</reference>
<feature type="domain" description="Fibronectin type-III" evidence="3">
    <location>
        <begin position="28"/>
        <end position="127"/>
    </location>
</feature>
<dbReference type="Gene3D" id="2.60.40.10">
    <property type="entry name" value="Immunoglobulins"/>
    <property type="match status" value="1"/>
</dbReference>
<keyword evidence="1" id="KW-0472">Membrane</keyword>
<evidence type="ECO:0000256" key="1">
    <source>
        <dbReference type="SAM" id="Phobius"/>
    </source>
</evidence>
<dbReference type="EMBL" id="MHOM01000009">
    <property type="protein sequence ID" value="OGZ65266.1"/>
    <property type="molecule type" value="Genomic_DNA"/>
</dbReference>
<comment type="caution">
    <text evidence="4">The sequence shown here is derived from an EMBL/GenBank/DDBJ whole genome shotgun (WGS) entry which is preliminary data.</text>
</comment>
<dbReference type="AlphaFoldDB" id="A0A1G2HRU3"/>
<dbReference type="STRING" id="1802200.A2812_00185"/>
<evidence type="ECO:0000256" key="2">
    <source>
        <dbReference type="SAM" id="SignalP"/>
    </source>
</evidence>
<accession>A0A1G2HRU3</accession>
<proteinExistence type="predicted"/>
<dbReference type="PROSITE" id="PS50853">
    <property type="entry name" value="FN3"/>
    <property type="match status" value="1"/>
</dbReference>
<dbReference type="InterPro" id="IPR035986">
    <property type="entry name" value="PKD_dom_sf"/>
</dbReference>
<dbReference type="InterPro" id="IPR022409">
    <property type="entry name" value="PKD/Chitinase_dom"/>
</dbReference>